<evidence type="ECO:0000256" key="2">
    <source>
        <dbReference type="ARBA" id="ARBA00010621"/>
    </source>
</evidence>
<dbReference type="PANTHER" id="PTHR30622">
    <property type="entry name" value="UNDECAPRENYL-DIPHOSPHATASE"/>
    <property type="match status" value="1"/>
</dbReference>
<dbReference type="HAMAP" id="MF_01006">
    <property type="entry name" value="Undec_diphosphatase"/>
    <property type="match status" value="1"/>
</dbReference>
<evidence type="ECO:0000313" key="19">
    <source>
        <dbReference type="Proteomes" id="UP000242497"/>
    </source>
</evidence>
<feature type="transmembrane region" description="Helical" evidence="17">
    <location>
        <begin position="41"/>
        <end position="62"/>
    </location>
</feature>
<dbReference type="EMBL" id="FRAE01000056">
    <property type="protein sequence ID" value="SHK31019.1"/>
    <property type="molecule type" value="Genomic_DNA"/>
</dbReference>
<comment type="similarity">
    <text evidence="2 17">Belongs to the UppP family.</text>
</comment>
<evidence type="ECO:0000256" key="16">
    <source>
        <dbReference type="ARBA" id="ARBA00047594"/>
    </source>
</evidence>
<dbReference type="InterPro" id="IPR003824">
    <property type="entry name" value="UppP"/>
</dbReference>
<sequence length="270" mass="30004">MSDILKAIILSIVEGVTEFLPISSTGHLILVNNWIDFEGSFANSFNVIIQFGAILSVIVLYFNKLYPFSNTKSLKQRQETINLWLKVIVGFIPAAILGFLFGDIIEEKFFNPTTVAIMLLLGGIAILVLERKSKRPRINSFHDLSYKTAFIIGTIQCLAMIPGTSRSASTIIGAMLLGSSRQIAAEFSFFLAIPTMAGATAYSLLKMIKKGLFITSSQWILLTVGVVGSFLVALAVISFFMNYIKKKDFKLFGYYRIILGLLILGYFYMI</sequence>
<evidence type="ECO:0000256" key="7">
    <source>
        <dbReference type="ARBA" id="ARBA00022801"/>
    </source>
</evidence>
<dbReference type="GO" id="GO:0050380">
    <property type="term" value="F:undecaprenyl-diphosphatase activity"/>
    <property type="evidence" value="ECO:0007669"/>
    <property type="project" value="UniProtKB-UniRule"/>
</dbReference>
<feature type="transmembrane region" description="Helical" evidence="17">
    <location>
        <begin position="217"/>
        <end position="240"/>
    </location>
</feature>
<evidence type="ECO:0000313" key="18">
    <source>
        <dbReference type="EMBL" id="SHK31019.1"/>
    </source>
</evidence>
<keyword evidence="9 17" id="KW-0573">Peptidoglycan synthesis</keyword>
<reference evidence="19" key="1">
    <citation type="submission" date="2016-11" db="EMBL/GenBank/DDBJ databases">
        <authorList>
            <person name="Varghese N."/>
            <person name="Submissions S."/>
        </authorList>
    </citation>
    <scope>NUCLEOTIDE SEQUENCE [LARGE SCALE GENOMIC DNA]</scope>
    <source>
        <strain evidence="19">DSM 15518</strain>
    </source>
</reference>
<dbReference type="OrthoDB" id="9808289at2"/>
<dbReference type="GO" id="GO:0008360">
    <property type="term" value="P:regulation of cell shape"/>
    <property type="evidence" value="ECO:0007669"/>
    <property type="project" value="UniProtKB-KW"/>
</dbReference>
<keyword evidence="8 17" id="KW-0133">Cell shape</keyword>
<gene>
    <name evidence="17" type="primary">uppP</name>
    <name evidence="18" type="ORF">SAMN02744037_02092</name>
</gene>
<accession>A0A1M6REY1</accession>
<feature type="transmembrane region" description="Helical" evidence="17">
    <location>
        <begin position="83"/>
        <end position="103"/>
    </location>
</feature>
<dbReference type="Proteomes" id="UP000242497">
    <property type="component" value="Unassembled WGS sequence"/>
</dbReference>
<dbReference type="GO" id="GO:0005886">
    <property type="term" value="C:plasma membrane"/>
    <property type="evidence" value="ECO:0007669"/>
    <property type="project" value="UniProtKB-SubCell"/>
</dbReference>
<evidence type="ECO:0000256" key="4">
    <source>
        <dbReference type="ARBA" id="ARBA00021581"/>
    </source>
</evidence>
<name>A0A1M6REY1_9FIRM</name>
<evidence type="ECO:0000256" key="9">
    <source>
        <dbReference type="ARBA" id="ARBA00022984"/>
    </source>
</evidence>
<dbReference type="GO" id="GO:0071555">
    <property type="term" value="P:cell wall organization"/>
    <property type="evidence" value="ECO:0007669"/>
    <property type="project" value="UniProtKB-KW"/>
</dbReference>
<dbReference type="NCBIfam" id="NF001391">
    <property type="entry name" value="PRK00281.1-5"/>
    <property type="match status" value="1"/>
</dbReference>
<keyword evidence="12 17" id="KW-0046">Antibiotic resistance</keyword>
<evidence type="ECO:0000256" key="14">
    <source>
        <dbReference type="ARBA" id="ARBA00032707"/>
    </source>
</evidence>
<dbReference type="GO" id="GO:0046677">
    <property type="term" value="P:response to antibiotic"/>
    <property type="evidence" value="ECO:0007669"/>
    <property type="project" value="UniProtKB-UniRule"/>
</dbReference>
<keyword evidence="6 17" id="KW-0812">Transmembrane</keyword>
<comment type="miscellaneous">
    <text evidence="17">Bacitracin is thought to be involved in the inhibition of peptidoglycan synthesis by sequestering undecaprenyl diphosphate, thereby reducing the pool of lipid carrier available.</text>
</comment>
<keyword evidence="7 17" id="KW-0378">Hydrolase</keyword>
<feature type="transmembrane region" description="Helical" evidence="17">
    <location>
        <begin position="252"/>
        <end position="269"/>
    </location>
</feature>
<evidence type="ECO:0000256" key="1">
    <source>
        <dbReference type="ARBA" id="ARBA00004651"/>
    </source>
</evidence>
<evidence type="ECO:0000256" key="15">
    <source>
        <dbReference type="ARBA" id="ARBA00032932"/>
    </source>
</evidence>
<evidence type="ECO:0000256" key="8">
    <source>
        <dbReference type="ARBA" id="ARBA00022960"/>
    </source>
</evidence>
<dbReference type="PANTHER" id="PTHR30622:SF3">
    <property type="entry name" value="UNDECAPRENYL-DIPHOSPHATASE"/>
    <property type="match status" value="1"/>
</dbReference>
<evidence type="ECO:0000256" key="5">
    <source>
        <dbReference type="ARBA" id="ARBA00022475"/>
    </source>
</evidence>
<dbReference type="GO" id="GO:0009252">
    <property type="term" value="P:peptidoglycan biosynthetic process"/>
    <property type="evidence" value="ECO:0007669"/>
    <property type="project" value="UniProtKB-KW"/>
</dbReference>
<evidence type="ECO:0000256" key="3">
    <source>
        <dbReference type="ARBA" id="ARBA00012374"/>
    </source>
</evidence>
<keyword evidence="10 17" id="KW-1133">Transmembrane helix</keyword>
<keyword evidence="19" id="KW-1185">Reference proteome</keyword>
<comment type="catalytic activity">
    <reaction evidence="16 17">
        <text>di-trans,octa-cis-undecaprenyl diphosphate + H2O = di-trans,octa-cis-undecaprenyl phosphate + phosphate + H(+)</text>
        <dbReference type="Rhea" id="RHEA:28094"/>
        <dbReference type="ChEBI" id="CHEBI:15377"/>
        <dbReference type="ChEBI" id="CHEBI:15378"/>
        <dbReference type="ChEBI" id="CHEBI:43474"/>
        <dbReference type="ChEBI" id="CHEBI:58405"/>
        <dbReference type="ChEBI" id="CHEBI:60392"/>
        <dbReference type="EC" id="3.6.1.27"/>
    </reaction>
</comment>
<evidence type="ECO:0000256" key="13">
    <source>
        <dbReference type="ARBA" id="ARBA00023316"/>
    </source>
</evidence>
<dbReference type="STRING" id="1123349.SAMN02744037_02092"/>
<dbReference type="RefSeq" id="WP_072889748.1">
    <property type="nucleotide sequence ID" value="NZ_FRAE01000056.1"/>
</dbReference>
<keyword evidence="13 17" id="KW-0961">Cell wall biogenesis/degradation</keyword>
<proteinExistence type="inferred from homology"/>
<keyword evidence="5 17" id="KW-1003">Cell membrane</keyword>
<dbReference type="EC" id="3.6.1.27" evidence="3 17"/>
<feature type="transmembrane region" description="Helical" evidence="17">
    <location>
        <begin position="183"/>
        <end position="205"/>
    </location>
</feature>
<feature type="transmembrane region" description="Helical" evidence="17">
    <location>
        <begin position="109"/>
        <end position="129"/>
    </location>
</feature>
<evidence type="ECO:0000256" key="12">
    <source>
        <dbReference type="ARBA" id="ARBA00023251"/>
    </source>
</evidence>
<comment type="function">
    <text evidence="17">Catalyzes the dephosphorylation of undecaprenyl diphosphate (UPP). Confers resistance to bacitracin.</text>
</comment>
<evidence type="ECO:0000256" key="6">
    <source>
        <dbReference type="ARBA" id="ARBA00022692"/>
    </source>
</evidence>
<organism evidence="18 19">
    <name type="scientific">Tepidibacter formicigenes DSM 15518</name>
    <dbReference type="NCBI Taxonomy" id="1123349"/>
    <lineage>
        <taxon>Bacteria</taxon>
        <taxon>Bacillati</taxon>
        <taxon>Bacillota</taxon>
        <taxon>Clostridia</taxon>
        <taxon>Peptostreptococcales</taxon>
        <taxon>Peptostreptococcaceae</taxon>
        <taxon>Tepidibacter</taxon>
    </lineage>
</organism>
<dbReference type="AlphaFoldDB" id="A0A1M6REY1"/>
<evidence type="ECO:0000256" key="11">
    <source>
        <dbReference type="ARBA" id="ARBA00023136"/>
    </source>
</evidence>
<dbReference type="NCBIfam" id="TIGR00753">
    <property type="entry name" value="undec_PP_bacA"/>
    <property type="match status" value="1"/>
</dbReference>
<keyword evidence="11 17" id="KW-0472">Membrane</keyword>
<dbReference type="Pfam" id="PF02673">
    <property type="entry name" value="BacA"/>
    <property type="match status" value="1"/>
</dbReference>
<protein>
    <recommendedName>
        <fullName evidence="4 17">Undecaprenyl-diphosphatase</fullName>
        <ecNumber evidence="3 17">3.6.1.27</ecNumber>
    </recommendedName>
    <alternativeName>
        <fullName evidence="15 17">Bacitracin resistance protein</fullName>
    </alternativeName>
    <alternativeName>
        <fullName evidence="14 17">Undecaprenyl pyrophosphate phosphatase</fullName>
    </alternativeName>
</protein>
<feature type="transmembrane region" description="Helical" evidence="17">
    <location>
        <begin position="7"/>
        <end position="29"/>
    </location>
</feature>
<dbReference type="NCBIfam" id="NF001389">
    <property type="entry name" value="PRK00281.1-2"/>
    <property type="match status" value="1"/>
</dbReference>
<comment type="subcellular location">
    <subcellularLocation>
        <location evidence="1 17">Cell membrane</location>
        <topology evidence="1 17">Multi-pass membrane protein</topology>
    </subcellularLocation>
</comment>
<dbReference type="NCBIfam" id="NF001390">
    <property type="entry name" value="PRK00281.1-4"/>
    <property type="match status" value="1"/>
</dbReference>
<evidence type="ECO:0000256" key="10">
    <source>
        <dbReference type="ARBA" id="ARBA00022989"/>
    </source>
</evidence>
<evidence type="ECO:0000256" key="17">
    <source>
        <dbReference type="HAMAP-Rule" id="MF_01006"/>
    </source>
</evidence>